<dbReference type="FunFam" id="2.40.160.120:FF:000003">
    <property type="entry name" value="Oxysterol-binding protein"/>
    <property type="match status" value="1"/>
</dbReference>
<evidence type="ECO:0000256" key="8">
    <source>
        <dbReference type="SAM" id="Coils"/>
    </source>
</evidence>
<feature type="coiled-coil region" evidence="8">
    <location>
        <begin position="116"/>
        <end position="149"/>
    </location>
</feature>
<dbReference type="GO" id="GO:0097038">
    <property type="term" value="C:perinuclear endoplasmic reticulum"/>
    <property type="evidence" value="ECO:0007669"/>
    <property type="project" value="TreeGrafter"/>
</dbReference>
<feature type="coiled-coil region" evidence="8">
    <location>
        <begin position="718"/>
        <end position="748"/>
    </location>
</feature>
<dbReference type="InterPro" id="IPR001849">
    <property type="entry name" value="PH_domain"/>
</dbReference>
<dbReference type="GO" id="GO:0005829">
    <property type="term" value="C:cytosol"/>
    <property type="evidence" value="ECO:0007669"/>
    <property type="project" value="TreeGrafter"/>
</dbReference>
<dbReference type="FunCoup" id="A0A6L2PZ47">
    <property type="interactions" value="1926"/>
</dbReference>
<dbReference type="InParanoid" id="A0A6L2PZ47"/>
<dbReference type="GO" id="GO:0006869">
    <property type="term" value="P:lipid transport"/>
    <property type="evidence" value="ECO:0007669"/>
    <property type="project" value="UniProtKB-KW"/>
</dbReference>
<evidence type="ECO:0000256" key="7">
    <source>
        <dbReference type="ARBA" id="ARBA00023136"/>
    </source>
</evidence>
<dbReference type="SUPFAM" id="SSF50729">
    <property type="entry name" value="PH domain-like"/>
    <property type="match status" value="1"/>
</dbReference>
<dbReference type="CDD" id="cd13284">
    <property type="entry name" value="PH_OSBP_ORP4"/>
    <property type="match status" value="1"/>
</dbReference>
<organism evidence="11 12">
    <name type="scientific">Coptotermes formosanus</name>
    <name type="common">Formosan subterranean termite</name>
    <dbReference type="NCBI Taxonomy" id="36987"/>
    <lineage>
        <taxon>Eukaryota</taxon>
        <taxon>Metazoa</taxon>
        <taxon>Ecdysozoa</taxon>
        <taxon>Arthropoda</taxon>
        <taxon>Hexapoda</taxon>
        <taxon>Insecta</taxon>
        <taxon>Pterygota</taxon>
        <taxon>Neoptera</taxon>
        <taxon>Polyneoptera</taxon>
        <taxon>Dictyoptera</taxon>
        <taxon>Blattodea</taxon>
        <taxon>Blattoidea</taxon>
        <taxon>Termitoidae</taxon>
        <taxon>Rhinotermitidae</taxon>
        <taxon>Coptotermes</taxon>
    </lineage>
</organism>
<evidence type="ECO:0000256" key="1">
    <source>
        <dbReference type="ARBA" id="ARBA00004170"/>
    </source>
</evidence>
<evidence type="ECO:0000256" key="3">
    <source>
        <dbReference type="ARBA" id="ARBA00022448"/>
    </source>
</evidence>
<proteinExistence type="inferred from homology"/>
<feature type="coiled-coil region" evidence="8">
    <location>
        <begin position="237"/>
        <end position="264"/>
    </location>
</feature>
<dbReference type="Pfam" id="PF00169">
    <property type="entry name" value="PH"/>
    <property type="match status" value="1"/>
</dbReference>
<keyword evidence="12" id="KW-1185">Reference proteome</keyword>
<dbReference type="Proteomes" id="UP000502823">
    <property type="component" value="Unassembled WGS sequence"/>
</dbReference>
<dbReference type="InterPro" id="IPR000648">
    <property type="entry name" value="Oxysterol-bd"/>
</dbReference>
<dbReference type="GO" id="GO:0032934">
    <property type="term" value="F:sterol binding"/>
    <property type="evidence" value="ECO:0007669"/>
    <property type="project" value="TreeGrafter"/>
</dbReference>
<dbReference type="AlphaFoldDB" id="A0A6L2PZ47"/>
<feature type="domain" description="PH" evidence="10">
    <location>
        <begin position="10"/>
        <end position="124"/>
    </location>
</feature>
<dbReference type="FunFam" id="2.30.29.30:FF:000256">
    <property type="entry name" value="Oxysterol-binding protein"/>
    <property type="match status" value="1"/>
</dbReference>
<evidence type="ECO:0000313" key="12">
    <source>
        <dbReference type="Proteomes" id="UP000502823"/>
    </source>
</evidence>
<sequence>MTEGKVYNSDAEMKGWLFKWTNYLKGYQRRWFVLSNGLLSYYRAENSGGSKLSIRRRRRAGQTENQAEMAHTCRGTISLHGALINTEDSCTFVISNGSTQTFHIKASNEVERQRWVTALELAKTKATRAVESEEEEEEYDESMASQKNEVQNVIKSLAAKLEDLQTCSELISKHGTALQRSLSELESLDTAQDVPTKLKSVNERATLFRITSNAMIHTCSDYLDLAQTHGRKWQRMLQHERDQRLRLEDMVEQLARQLGGLEQAAKEHSNPVRDRSSEFLKCNDACHSSPSDEDEENEFYDAQDEACSQNTDADFILKIPLGHRRNSSGLSFGSQVGFQYCGYSTEFFICYALSVISILCSLQSKLNSLTLSRQESNGRQNVGSYLSSDAKRSRRTRVPDKPNYPLNLWSIMKNCIGKELSKIPMPVNFSEPLSMLQRLTEDYEYAEILDTASLCSDTCEQMAHVAAFTVSSYASTSNRTGKPFNPLLGETYECNRMSDLGWRALSEQVSHHPPMLAQYCEGREWRCWQEFTMASKFRGKYLQVIPLGTAHLEFSSGKQSVHYTWRKVTTTVHNIIVGKLWVDQHGDMDIVNHKDGVKCHLKYIPYSYFTRDVQRKVKGFVMDSDGNVRWVVSGTWDNKIDIAPVISTERGNPDNPVYKTGPYKTAWKRKSPSPDSDRYYNFTELACQLNEPEAGVAPTDTRNRPDQRLMENGLWDEANIEKVRLEEKQRAARRLREAEAEKAATEGRPYPPYEPVWFKKEKEPWTGSVIHMYQGKYWECKERQDWSLCPDIY</sequence>
<dbReference type="InterPro" id="IPR037239">
    <property type="entry name" value="OSBP_sf"/>
</dbReference>
<dbReference type="PANTHER" id="PTHR10972">
    <property type="entry name" value="OXYSTEROL-BINDING PROTEIN-RELATED"/>
    <property type="match status" value="1"/>
</dbReference>
<keyword evidence="3" id="KW-0813">Transport</keyword>
<evidence type="ECO:0000256" key="4">
    <source>
        <dbReference type="ARBA" id="ARBA00022553"/>
    </source>
</evidence>
<dbReference type="PANTHER" id="PTHR10972:SF205">
    <property type="entry name" value="OXYSTEROL-BINDING PROTEIN 1"/>
    <property type="match status" value="1"/>
</dbReference>
<feature type="region of interest" description="Disordered" evidence="9">
    <location>
        <begin position="379"/>
        <end position="399"/>
    </location>
</feature>
<dbReference type="OrthoDB" id="1854502at2759"/>
<dbReference type="Gene3D" id="2.30.29.30">
    <property type="entry name" value="Pleckstrin-homology domain (PH domain)/Phosphotyrosine-binding domain (PTB)"/>
    <property type="match status" value="1"/>
</dbReference>
<keyword evidence="6" id="KW-0446">Lipid-binding</keyword>
<keyword evidence="4" id="KW-0597">Phosphoprotein</keyword>
<comment type="caution">
    <text evidence="11">The sequence shown here is derived from an EMBL/GenBank/DDBJ whole genome shotgun (WGS) entry which is preliminary data.</text>
</comment>
<dbReference type="InterPro" id="IPR011993">
    <property type="entry name" value="PH-like_dom_sf"/>
</dbReference>
<evidence type="ECO:0000256" key="6">
    <source>
        <dbReference type="ARBA" id="ARBA00023121"/>
    </source>
</evidence>
<evidence type="ECO:0000256" key="9">
    <source>
        <dbReference type="SAM" id="MobiDB-lite"/>
    </source>
</evidence>
<evidence type="ECO:0000256" key="5">
    <source>
        <dbReference type="ARBA" id="ARBA00023055"/>
    </source>
</evidence>
<keyword evidence="5" id="KW-0445">Lipid transport</keyword>
<reference evidence="12" key="1">
    <citation type="submission" date="2020-01" db="EMBL/GenBank/DDBJ databases">
        <title>Draft genome sequence of the Termite Coptotermes fromosanus.</title>
        <authorList>
            <person name="Itakura S."/>
            <person name="Yosikawa Y."/>
            <person name="Umezawa K."/>
        </authorList>
    </citation>
    <scope>NUCLEOTIDE SEQUENCE [LARGE SCALE GENOMIC DNA]</scope>
</reference>
<evidence type="ECO:0000259" key="10">
    <source>
        <dbReference type="PROSITE" id="PS50003"/>
    </source>
</evidence>
<dbReference type="SMART" id="SM00233">
    <property type="entry name" value="PH"/>
    <property type="match status" value="1"/>
</dbReference>
<dbReference type="SUPFAM" id="SSF144000">
    <property type="entry name" value="Oxysterol-binding protein-like"/>
    <property type="match status" value="1"/>
</dbReference>
<accession>A0A6L2PZ47</accession>
<keyword evidence="7" id="KW-0472">Membrane</keyword>
<dbReference type="Gene3D" id="2.40.160.120">
    <property type="match status" value="1"/>
</dbReference>
<dbReference type="EMBL" id="BLKM01000586">
    <property type="protein sequence ID" value="GFG35838.1"/>
    <property type="molecule type" value="Genomic_DNA"/>
</dbReference>
<dbReference type="Pfam" id="PF01237">
    <property type="entry name" value="Oxysterol_BP"/>
    <property type="match status" value="1"/>
</dbReference>
<protein>
    <recommendedName>
        <fullName evidence="10">PH domain-containing protein</fullName>
    </recommendedName>
</protein>
<comment type="similarity">
    <text evidence="2">Belongs to the OSBP family.</text>
</comment>
<name>A0A6L2PZ47_COPFO</name>
<dbReference type="GO" id="GO:0005886">
    <property type="term" value="C:plasma membrane"/>
    <property type="evidence" value="ECO:0007669"/>
    <property type="project" value="TreeGrafter"/>
</dbReference>
<evidence type="ECO:0000313" key="11">
    <source>
        <dbReference type="EMBL" id="GFG35838.1"/>
    </source>
</evidence>
<dbReference type="PROSITE" id="PS50003">
    <property type="entry name" value="PH_DOMAIN"/>
    <property type="match status" value="1"/>
</dbReference>
<gene>
    <name evidence="11" type="ORF">Cfor_07253</name>
</gene>
<keyword evidence="8" id="KW-0175">Coiled coil</keyword>
<evidence type="ECO:0000256" key="2">
    <source>
        <dbReference type="ARBA" id="ARBA00008842"/>
    </source>
</evidence>
<comment type="subcellular location">
    <subcellularLocation>
        <location evidence="1">Membrane</location>
        <topology evidence="1">Peripheral membrane protein</topology>
    </subcellularLocation>
</comment>